<feature type="region of interest" description="Disordered" evidence="3">
    <location>
        <begin position="1001"/>
        <end position="1028"/>
    </location>
</feature>
<dbReference type="PANTHER" id="PTHR48051:SF54">
    <property type="entry name" value="LEUCINE-RICH REPEAT-CONTAINING PROTEIN"/>
    <property type="match status" value="1"/>
</dbReference>
<dbReference type="EMBL" id="JAOTPV010000002">
    <property type="protein sequence ID" value="KAJ4487527.1"/>
    <property type="molecule type" value="Genomic_DNA"/>
</dbReference>
<feature type="compositionally biased region" description="Polar residues" evidence="3">
    <location>
        <begin position="278"/>
        <end position="292"/>
    </location>
</feature>
<reference evidence="4" key="1">
    <citation type="submission" date="2022-08" db="EMBL/GenBank/DDBJ databases">
        <title>A Global Phylogenomic Analysis of the Shiitake Genus Lentinula.</title>
        <authorList>
            <consortium name="DOE Joint Genome Institute"/>
            <person name="Sierra-Patev S."/>
            <person name="Min B."/>
            <person name="Naranjo-Ortiz M."/>
            <person name="Looney B."/>
            <person name="Konkel Z."/>
            <person name="Slot J.C."/>
            <person name="Sakamoto Y."/>
            <person name="Steenwyk J.L."/>
            <person name="Rokas A."/>
            <person name="Carro J."/>
            <person name="Camarero S."/>
            <person name="Ferreira P."/>
            <person name="Molpeceres G."/>
            <person name="Ruiz-Duenas F.J."/>
            <person name="Serrano A."/>
            <person name="Henrissat B."/>
            <person name="Drula E."/>
            <person name="Hughes K.W."/>
            <person name="Mata J.L."/>
            <person name="Ishikawa N.K."/>
            <person name="Vargas-Isla R."/>
            <person name="Ushijima S."/>
            <person name="Smith C.A."/>
            <person name="Ahrendt S."/>
            <person name="Andreopoulos W."/>
            <person name="He G."/>
            <person name="Labutti K."/>
            <person name="Lipzen A."/>
            <person name="Ng V."/>
            <person name="Riley R."/>
            <person name="Sandor L."/>
            <person name="Barry K."/>
            <person name="Martinez A.T."/>
            <person name="Xiao Y."/>
            <person name="Gibbons J.G."/>
            <person name="Terashima K."/>
            <person name="Grigoriev I.V."/>
            <person name="Hibbett D.S."/>
        </authorList>
    </citation>
    <scope>NUCLEOTIDE SEQUENCE</scope>
    <source>
        <strain evidence="4">JLM2183</strain>
    </source>
</reference>
<dbReference type="PANTHER" id="PTHR48051">
    <property type="match status" value="1"/>
</dbReference>
<feature type="compositionally biased region" description="Low complexity" evidence="3">
    <location>
        <begin position="449"/>
        <end position="465"/>
    </location>
</feature>
<dbReference type="OrthoDB" id="1394818at2759"/>
<evidence type="ECO:0000313" key="4">
    <source>
        <dbReference type="EMBL" id="KAJ4487527.1"/>
    </source>
</evidence>
<feature type="compositionally biased region" description="Low complexity" evidence="3">
    <location>
        <begin position="831"/>
        <end position="850"/>
    </location>
</feature>
<dbReference type="InterPro" id="IPR001611">
    <property type="entry name" value="Leu-rich_rpt"/>
</dbReference>
<dbReference type="Gene3D" id="3.80.10.10">
    <property type="entry name" value="Ribonuclease Inhibitor"/>
    <property type="match status" value="1"/>
</dbReference>
<comment type="caution">
    <text evidence="4">The sequence shown here is derived from an EMBL/GenBank/DDBJ whole genome shotgun (WGS) entry which is preliminary data.</text>
</comment>
<feature type="compositionally biased region" description="Basic and acidic residues" evidence="3">
    <location>
        <begin position="1"/>
        <end position="10"/>
    </location>
</feature>
<feature type="compositionally biased region" description="Polar residues" evidence="3">
    <location>
        <begin position="1064"/>
        <end position="1076"/>
    </location>
</feature>
<dbReference type="SUPFAM" id="SSF52075">
    <property type="entry name" value="Outer arm dynein light chain 1"/>
    <property type="match status" value="1"/>
</dbReference>
<dbReference type="PROSITE" id="PS51450">
    <property type="entry name" value="LRR"/>
    <property type="match status" value="1"/>
</dbReference>
<sequence length="1136" mass="122690">MSLLDAERSVRPSPISRKNGSFPPISLNADHIQDALARTNDGGATLVLMKKNLTDISSDAAEELATIGREFPEDECSVQRISLGHNRLTALPMEFALLSRMRYLNLKSNCFSVFPDVLTLMPALDTLDISHNKIKRLPSQPGHLVNLRVFCFSRNKVARLPAYLSKFRNLTVLQVDKNPIEWPPKAVIEPPDLVADGAQSSISWIKSIQKWIEAETNSQSHSHDDSGFSEQRNLESRLDEAYSAWSSRLPRTDSEFDDGVTPHARSFSIDSNFSMSSATESVSLDTPASSYEQPDRPPPLHLGILQSYSEEPSPTRSLESYLPSPADSDTFFDNVSTRSISHHLDSDQQSQSQQQQHARNASYAAGSIRSSNRSEFLGKKSMPDLRTAKLTFSKKSTPDSHHHSSAIRGFNPSSSSATTHSTSTPTNAHSHRPNFHHHDDSFSIPSPLSQRQDSSGSSNTSNSRGIRGPLATSKDPTAQVSPTRAVPSMAFERNSYFRRISSLPSATISNTLPPPLVNLIDTARSILFAVCQIYQTLEHYTLHHTIDDRLSSVIKKVLHPASVDMMQFINSLDRFDAMSRKTVPPPPVCRGVVESCRDTVSVFGKTVGVLSLQLKVIVSVDDLRYVRALLIQLYGAAAEISLAWQGMIPLMDSVKPYLHSKPFPAQSPPNHVGLGNLDANPYSAPASAPLLPTSSSLLDNSSAPHLLSFRSSSSSIRTHTARRHAGSFSSKDVEIGKTLPSCDEMPSFSGGIALHTPTLRTPKRTLASSTTPTTMLTVQAPSPTGPIIPSSASSSSLANSTTSTSASLAESSRAVAQHSAHSHSRSGSQTSLHAGSSSNPSSSAASSPSLPPLKATSFLELPSTSRTIVDNEALQSVQAAVEVAPTVWDMIENVLLGDEEGNSARTNSNSPEVKESLDNAREITRRLTECVHVIRHKEGGDVVSERKTLREDAHLFLKSVVQLSNAIKAYGGVRSSALRTNMVKLTNSTEEFAILLHVSSFSPSPTPNTGASSSTRPPSPMLSSSIPAIPSPSPSVLYSQSQTNLLHLPEAENRGLGLGPALSRSRSAQGSMTSKLPPSPASTEAPRSAQPLQSFKLPVIRRLRDRETNGLRIDKNITGTSHGFHGNGSGIGSDPG</sequence>
<protein>
    <submittedName>
        <fullName evidence="4">RAM signaling pathway protein-domain-containing protein</fullName>
    </submittedName>
</protein>
<feature type="region of interest" description="Disordered" evidence="3">
    <location>
        <begin position="1"/>
        <end position="22"/>
    </location>
</feature>
<evidence type="ECO:0000313" key="5">
    <source>
        <dbReference type="Proteomes" id="UP001150266"/>
    </source>
</evidence>
<keyword evidence="1" id="KW-0433">Leucine-rich repeat</keyword>
<feature type="compositionally biased region" description="Low complexity" evidence="3">
    <location>
        <begin position="780"/>
        <end position="812"/>
    </location>
</feature>
<feature type="region of interest" description="Disordered" evidence="3">
    <location>
        <begin position="1111"/>
        <end position="1136"/>
    </location>
</feature>
<proteinExistence type="predicted"/>
<keyword evidence="5" id="KW-1185">Reference proteome</keyword>
<accession>A0A9W9ARK8</accession>
<dbReference type="InterPro" id="IPR019487">
    <property type="entry name" value="RAM_signalling_pathway_SOG2"/>
</dbReference>
<dbReference type="InterPro" id="IPR050216">
    <property type="entry name" value="LRR_domain-containing"/>
</dbReference>
<feature type="compositionally biased region" description="Low complexity" evidence="3">
    <location>
        <begin position="347"/>
        <end position="356"/>
    </location>
</feature>
<evidence type="ECO:0000256" key="1">
    <source>
        <dbReference type="ARBA" id="ARBA00022614"/>
    </source>
</evidence>
<dbReference type="Pfam" id="PF13855">
    <property type="entry name" value="LRR_8"/>
    <property type="match status" value="1"/>
</dbReference>
<dbReference type="InterPro" id="IPR032675">
    <property type="entry name" value="LRR_dom_sf"/>
</dbReference>
<feature type="compositionally biased region" description="Polar residues" evidence="3">
    <location>
        <begin position="766"/>
        <end position="779"/>
    </location>
</feature>
<feature type="compositionally biased region" description="Basic and acidic residues" evidence="3">
    <location>
        <begin position="376"/>
        <end position="387"/>
    </location>
</feature>
<dbReference type="Pfam" id="PF10428">
    <property type="entry name" value="SOG2"/>
    <property type="match status" value="1"/>
</dbReference>
<dbReference type="SMART" id="SM00369">
    <property type="entry name" value="LRR_TYP"/>
    <property type="match status" value="3"/>
</dbReference>
<feature type="compositionally biased region" description="Low complexity" evidence="3">
    <location>
        <begin position="411"/>
        <end position="428"/>
    </location>
</feature>
<evidence type="ECO:0000256" key="2">
    <source>
        <dbReference type="ARBA" id="ARBA00022737"/>
    </source>
</evidence>
<dbReference type="AlphaFoldDB" id="A0A9W9ARK8"/>
<organism evidence="4 5">
    <name type="scientific">Lentinula aciculospora</name>
    <dbReference type="NCBI Taxonomy" id="153920"/>
    <lineage>
        <taxon>Eukaryota</taxon>
        <taxon>Fungi</taxon>
        <taxon>Dikarya</taxon>
        <taxon>Basidiomycota</taxon>
        <taxon>Agaricomycotina</taxon>
        <taxon>Agaricomycetes</taxon>
        <taxon>Agaricomycetidae</taxon>
        <taxon>Agaricales</taxon>
        <taxon>Marasmiineae</taxon>
        <taxon>Omphalotaceae</taxon>
        <taxon>Lentinula</taxon>
    </lineage>
</organism>
<feature type="compositionally biased region" description="Polar residues" evidence="3">
    <location>
        <begin position="1001"/>
        <end position="1016"/>
    </location>
</feature>
<feature type="compositionally biased region" description="Gly residues" evidence="3">
    <location>
        <begin position="1125"/>
        <end position="1136"/>
    </location>
</feature>
<gene>
    <name evidence="4" type="ORF">J3R30DRAFT_3785558</name>
</gene>
<dbReference type="GO" id="GO:0005737">
    <property type="term" value="C:cytoplasm"/>
    <property type="evidence" value="ECO:0007669"/>
    <property type="project" value="TreeGrafter"/>
</dbReference>
<feature type="compositionally biased region" description="Polar residues" evidence="3">
    <location>
        <begin position="306"/>
        <end position="318"/>
    </location>
</feature>
<keyword evidence="2" id="KW-0677">Repeat</keyword>
<feature type="region of interest" description="Disordered" evidence="3">
    <location>
        <begin position="1056"/>
        <end position="1095"/>
    </location>
</feature>
<name>A0A9W9ARK8_9AGAR</name>
<dbReference type="InterPro" id="IPR003591">
    <property type="entry name" value="Leu-rich_rpt_typical-subtyp"/>
</dbReference>
<evidence type="ECO:0000256" key="3">
    <source>
        <dbReference type="SAM" id="MobiDB-lite"/>
    </source>
</evidence>
<dbReference type="Proteomes" id="UP001150266">
    <property type="component" value="Unassembled WGS sequence"/>
</dbReference>
<feature type="region of interest" description="Disordered" evidence="3">
    <location>
        <begin position="753"/>
        <end position="850"/>
    </location>
</feature>
<feature type="region of interest" description="Disordered" evidence="3">
    <location>
        <begin position="278"/>
        <end position="486"/>
    </location>
</feature>